<keyword evidence="2" id="KW-1185">Reference proteome</keyword>
<evidence type="ECO:0000313" key="2">
    <source>
        <dbReference type="Proteomes" id="UP000290365"/>
    </source>
</evidence>
<dbReference type="Proteomes" id="UP000290365">
    <property type="component" value="Chromosome"/>
</dbReference>
<dbReference type="OrthoDB" id="9921281at2"/>
<proteinExistence type="predicted"/>
<dbReference type="EMBL" id="CP035758">
    <property type="protein sequence ID" value="QBD76097.1"/>
    <property type="molecule type" value="Genomic_DNA"/>
</dbReference>
<dbReference type="AlphaFoldDB" id="A0A4P6JLH6"/>
<organism evidence="1 2">
    <name type="scientific">Ktedonosporobacter rubrisoli</name>
    <dbReference type="NCBI Taxonomy" id="2509675"/>
    <lineage>
        <taxon>Bacteria</taxon>
        <taxon>Bacillati</taxon>
        <taxon>Chloroflexota</taxon>
        <taxon>Ktedonobacteria</taxon>
        <taxon>Ktedonobacterales</taxon>
        <taxon>Ktedonosporobacteraceae</taxon>
        <taxon>Ktedonosporobacter</taxon>
    </lineage>
</organism>
<evidence type="ECO:0008006" key="3">
    <source>
        <dbReference type="Google" id="ProtNLM"/>
    </source>
</evidence>
<evidence type="ECO:0000313" key="1">
    <source>
        <dbReference type="EMBL" id="QBD76097.1"/>
    </source>
</evidence>
<protein>
    <recommendedName>
        <fullName evidence="3">WYL domain-containing protein</fullName>
    </recommendedName>
</protein>
<sequence>MKDVDWALFGQGIVIDEHGNDIIKKNVLAKELPFYARRLFVLGRDVLIQSPPELVAMIKRYAREVLEHYSS</sequence>
<accession>A0A4P6JLH6</accession>
<name>A0A4P6JLH6_KTERU</name>
<dbReference type="RefSeq" id="WP_129886692.1">
    <property type="nucleotide sequence ID" value="NZ_CP035758.1"/>
</dbReference>
<reference evidence="1 2" key="1">
    <citation type="submission" date="2019-01" db="EMBL/GenBank/DDBJ databases">
        <title>Ktedonosporobacter rubrisoli SCAWS-G2.</title>
        <authorList>
            <person name="Huang Y."/>
            <person name="Yan B."/>
        </authorList>
    </citation>
    <scope>NUCLEOTIDE SEQUENCE [LARGE SCALE GENOMIC DNA]</scope>
    <source>
        <strain evidence="1 2">SCAWS-G2</strain>
    </source>
</reference>
<dbReference type="KEGG" id="kbs:EPA93_08780"/>
<gene>
    <name evidence="1" type="ORF">EPA93_08780</name>
</gene>